<name>A0AA40AXX8_9PEZI</name>
<accession>A0AA40AXX8</accession>
<reference evidence="2" key="1">
    <citation type="submission" date="2023-06" db="EMBL/GenBank/DDBJ databases">
        <title>Genome-scale phylogeny and comparative genomics of the fungal order Sordariales.</title>
        <authorList>
            <consortium name="Lawrence Berkeley National Laboratory"/>
            <person name="Hensen N."/>
            <person name="Bonometti L."/>
            <person name="Westerberg I."/>
            <person name="Brannstrom I.O."/>
            <person name="Guillou S."/>
            <person name="Cros-Aarteil S."/>
            <person name="Calhoun S."/>
            <person name="Haridas S."/>
            <person name="Kuo A."/>
            <person name="Mondo S."/>
            <person name="Pangilinan J."/>
            <person name="Riley R."/>
            <person name="Labutti K."/>
            <person name="Andreopoulos B."/>
            <person name="Lipzen A."/>
            <person name="Chen C."/>
            <person name="Yanf M."/>
            <person name="Daum C."/>
            <person name="Ng V."/>
            <person name="Clum A."/>
            <person name="Steindorff A."/>
            <person name="Ohm R."/>
            <person name="Martin F."/>
            <person name="Silar P."/>
            <person name="Natvig D."/>
            <person name="Lalanne C."/>
            <person name="Gautier V."/>
            <person name="Ament-Velasquez S.L."/>
            <person name="Kruys A."/>
            <person name="Hutchinson M.I."/>
            <person name="Powell A.J."/>
            <person name="Barry K."/>
            <person name="Miller A.N."/>
            <person name="Grigoriev I.V."/>
            <person name="Debuchy R."/>
            <person name="Gladieux P."/>
            <person name="Thoren M.H."/>
            <person name="Johannesson H."/>
        </authorList>
    </citation>
    <scope>NUCLEOTIDE SEQUENCE</scope>
    <source>
        <strain evidence="2">CBS 540.89</strain>
    </source>
</reference>
<comment type="caution">
    <text evidence="2">The sequence shown here is derived from an EMBL/GenBank/DDBJ whole genome shotgun (WGS) entry which is preliminary data.</text>
</comment>
<evidence type="ECO:0000313" key="3">
    <source>
        <dbReference type="Proteomes" id="UP001172159"/>
    </source>
</evidence>
<protein>
    <submittedName>
        <fullName evidence="2">Uncharacterized protein</fullName>
    </submittedName>
</protein>
<sequence length="211" mass="23311">MEESGVGAVKAQLSPESRAAMDTHSTLRCLYKMKYNGSRDSQEVIARAQDVTEEINFALGAALGQESAGLTAQLNSIVLSRNRAFVCFDVYIEGCNPQIRAEIDSSCERPIHYVQKKGDTFLIRREPSMDTYVAKRYSHMQNVDSGPRPYFMDESNPPVYDNGLRLEAPADEGLKEEDCVAKKDYDDVKTLPTVDCRSQGNPSGVIGGTSE</sequence>
<evidence type="ECO:0000313" key="2">
    <source>
        <dbReference type="EMBL" id="KAK0724034.1"/>
    </source>
</evidence>
<proteinExistence type="predicted"/>
<evidence type="ECO:0000256" key="1">
    <source>
        <dbReference type="SAM" id="MobiDB-lite"/>
    </source>
</evidence>
<gene>
    <name evidence="2" type="ORF">B0T21DRAFT_373069</name>
</gene>
<dbReference type="AlphaFoldDB" id="A0AA40AXX8"/>
<organism evidence="2 3">
    <name type="scientific">Apiosordaria backusii</name>
    <dbReference type="NCBI Taxonomy" id="314023"/>
    <lineage>
        <taxon>Eukaryota</taxon>
        <taxon>Fungi</taxon>
        <taxon>Dikarya</taxon>
        <taxon>Ascomycota</taxon>
        <taxon>Pezizomycotina</taxon>
        <taxon>Sordariomycetes</taxon>
        <taxon>Sordariomycetidae</taxon>
        <taxon>Sordariales</taxon>
        <taxon>Lasiosphaeriaceae</taxon>
        <taxon>Apiosordaria</taxon>
    </lineage>
</organism>
<dbReference type="Proteomes" id="UP001172159">
    <property type="component" value="Unassembled WGS sequence"/>
</dbReference>
<keyword evidence="3" id="KW-1185">Reference proteome</keyword>
<feature type="region of interest" description="Disordered" evidence="1">
    <location>
        <begin position="190"/>
        <end position="211"/>
    </location>
</feature>
<dbReference type="EMBL" id="JAUKTV010000011">
    <property type="protein sequence ID" value="KAK0724034.1"/>
    <property type="molecule type" value="Genomic_DNA"/>
</dbReference>